<evidence type="ECO:0000313" key="1">
    <source>
        <dbReference type="EMBL" id="JAE18200.1"/>
    </source>
</evidence>
<name>A0A0A9FZC7_ARUDO</name>
<proteinExistence type="predicted"/>
<reference evidence="1" key="2">
    <citation type="journal article" date="2015" name="Data Brief">
        <title>Shoot transcriptome of the giant reed, Arundo donax.</title>
        <authorList>
            <person name="Barrero R.A."/>
            <person name="Guerrero F.D."/>
            <person name="Moolhuijzen P."/>
            <person name="Goolsby J.A."/>
            <person name="Tidwell J."/>
            <person name="Bellgard S.E."/>
            <person name="Bellgard M.I."/>
        </authorList>
    </citation>
    <scope>NUCLEOTIDE SEQUENCE</scope>
    <source>
        <tissue evidence="1">Shoot tissue taken approximately 20 cm above the soil surface</tissue>
    </source>
</reference>
<dbReference type="AlphaFoldDB" id="A0A0A9FZC7"/>
<reference evidence="1" key="1">
    <citation type="submission" date="2014-09" db="EMBL/GenBank/DDBJ databases">
        <authorList>
            <person name="Magalhaes I.L.F."/>
            <person name="Oliveira U."/>
            <person name="Santos F.R."/>
            <person name="Vidigal T.H.D.A."/>
            <person name="Brescovit A.D."/>
            <person name="Santos A.J."/>
        </authorList>
    </citation>
    <scope>NUCLEOTIDE SEQUENCE</scope>
    <source>
        <tissue evidence="1">Shoot tissue taken approximately 20 cm above the soil surface</tissue>
    </source>
</reference>
<accession>A0A0A9FZC7</accession>
<protein>
    <submittedName>
        <fullName evidence="1">Uncharacterized protein</fullName>
    </submittedName>
</protein>
<dbReference type="EMBL" id="GBRH01179696">
    <property type="protein sequence ID" value="JAE18200.1"/>
    <property type="molecule type" value="Transcribed_RNA"/>
</dbReference>
<sequence length="61" mass="6762">MQNSPLTFQCANSWFIISLARSTYASQAKHFSCQSIPWIQNPSTAIMTHADQTVQENTAAS</sequence>
<organism evidence="1">
    <name type="scientific">Arundo donax</name>
    <name type="common">Giant reed</name>
    <name type="synonym">Donax arundinaceus</name>
    <dbReference type="NCBI Taxonomy" id="35708"/>
    <lineage>
        <taxon>Eukaryota</taxon>
        <taxon>Viridiplantae</taxon>
        <taxon>Streptophyta</taxon>
        <taxon>Embryophyta</taxon>
        <taxon>Tracheophyta</taxon>
        <taxon>Spermatophyta</taxon>
        <taxon>Magnoliopsida</taxon>
        <taxon>Liliopsida</taxon>
        <taxon>Poales</taxon>
        <taxon>Poaceae</taxon>
        <taxon>PACMAD clade</taxon>
        <taxon>Arundinoideae</taxon>
        <taxon>Arundineae</taxon>
        <taxon>Arundo</taxon>
    </lineage>
</organism>